<protein>
    <submittedName>
        <fullName evidence="2">Uncharacterized protein</fullName>
    </submittedName>
</protein>
<proteinExistence type="predicted"/>
<evidence type="ECO:0000313" key="2">
    <source>
        <dbReference type="EMBL" id="CAI9302768.1"/>
    </source>
</evidence>
<evidence type="ECO:0000313" key="3">
    <source>
        <dbReference type="Proteomes" id="UP001177003"/>
    </source>
</evidence>
<name>A0AA36A1L7_LACSI</name>
<reference evidence="2" key="1">
    <citation type="submission" date="2023-04" db="EMBL/GenBank/DDBJ databases">
        <authorList>
            <person name="Vijverberg K."/>
            <person name="Xiong W."/>
            <person name="Schranz E."/>
        </authorList>
    </citation>
    <scope>NUCLEOTIDE SEQUENCE</scope>
</reference>
<sequence length="104" mass="11945">MAVIEYIDLQVFQGQGNISLMGLDKKAIDQGEMEMFLHRDLFMEGKMWRKSQRVAVILLNEIKQLQKKLIFEVKKSDSLPEESGNNSEREEGELKPDPKPAPLV</sequence>
<keyword evidence="3" id="KW-1185">Reference proteome</keyword>
<feature type="region of interest" description="Disordered" evidence="1">
    <location>
        <begin position="75"/>
        <end position="104"/>
    </location>
</feature>
<dbReference type="EMBL" id="OX465085">
    <property type="protein sequence ID" value="CAI9302768.1"/>
    <property type="molecule type" value="Genomic_DNA"/>
</dbReference>
<feature type="compositionally biased region" description="Basic and acidic residues" evidence="1">
    <location>
        <begin position="87"/>
        <end position="98"/>
    </location>
</feature>
<gene>
    <name evidence="2" type="ORF">LSALG_LOCUS41240</name>
</gene>
<evidence type="ECO:0000256" key="1">
    <source>
        <dbReference type="SAM" id="MobiDB-lite"/>
    </source>
</evidence>
<dbReference type="AlphaFoldDB" id="A0AA36A1L7"/>
<dbReference type="Proteomes" id="UP001177003">
    <property type="component" value="Chromosome 9"/>
</dbReference>
<organism evidence="2 3">
    <name type="scientific">Lactuca saligna</name>
    <name type="common">Willowleaf lettuce</name>
    <dbReference type="NCBI Taxonomy" id="75948"/>
    <lineage>
        <taxon>Eukaryota</taxon>
        <taxon>Viridiplantae</taxon>
        <taxon>Streptophyta</taxon>
        <taxon>Embryophyta</taxon>
        <taxon>Tracheophyta</taxon>
        <taxon>Spermatophyta</taxon>
        <taxon>Magnoliopsida</taxon>
        <taxon>eudicotyledons</taxon>
        <taxon>Gunneridae</taxon>
        <taxon>Pentapetalae</taxon>
        <taxon>asterids</taxon>
        <taxon>campanulids</taxon>
        <taxon>Asterales</taxon>
        <taxon>Asteraceae</taxon>
        <taxon>Cichorioideae</taxon>
        <taxon>Cichorieae</taxon>
        <taxon>Lactucinae</taxon>
        <taxon>Lactuca</taxon>
    </lineage>
</organism>
<accession>A0AA36A1L7</accession>